<dbReference type="RefSeq" id="WP_223132024.1">
    <property type="nucleotide sequence ID" value="NZ_CP082272.1"/>
</dbReference>
<dbReference type="Proteomes" id="UP001182304">
    <property type="component" value="Unassembled WGS sequence"/>
</dbReference>
<protein>
    <submittedName>
        <fullName evidence="1">Uncharacterized protein</fullName>
    </submittedName>
</protein>
<evidence type="ECO:0000313" key="1">
    <source>
        <dbReference type="EMBL" id="MDT3453374.1"/>
    </source>
</evidence>
<dbReference type="AlphaFoldDB" id="A0AAW8VA22"/>
<organism evidence="1 2">
    <name type="scientific">Pasteurella multocida</name>
    <dbReference type="NCBI Taxonomy" id="747"/>
    <lineage>
        <taxon>Bacteria</taxon>
        <taxon>Pseudomonadati</taxon>
        <taxon>Pseudomonadota</taxon>
        <taxon>Gammaproteobacteria</taxon>
        <taxon>Pasteurellales</taxon>
        <taxon>Pasteurellaceae</taxon>
        <taxon>Pasteurella</taxon>
    </lineage>
</organism>
<accession>A0AAW8VA22</accession>
<reference evidence="1" key="1">
    <citation type="submission" date="2022-07" db="EMBL/GenBank/DDBJ databases">
        <title>Sequence of Pasteurella multocoda 17BRD-035.</title>
        <authorList>
            <person name="Roy Chowdhury P."/>
            <person name="Alhamami T."/>
            <person name="Trott D.J."/>
            <person name="Djordvevic S.P."/>
        </authorList>
    </citation>
    <scope>NUCLEOTIDE SEQUENCE</scope>
    <source>
        <strain evidence="1">17BRD-035</strain>
    </source>
</reference>
<sequence length="75" mass="8348">MKAKQITVISLTSYIEDKDAAEYINKAIAGSIGTTAFNAKDEERIIQALEDEIASCDESIKKNLKIEIEEVEIDE</sequence>
<evidence type="ECO:0000313" key="2">
    <source>
        <dbReference type="Proteomes" id="UP001182304"/>
    </source>
</evidence>
<name>A0AAW8VA22_PASMD</name>
<dbReference type="EMBL" id="JANIEN010000021">
    <property type="protein sequence ID" value="MDT3453374.1"/>
    <property type="molecule type" value="Genomic_DNA"/>
</dbReference>
<gene>
    <name evidence="1" type="ORF">NQF69_11440</name>
</gene>
<comment type="caution">
    <text evidence="1">The sequence shown here is derived from an EMBL/GenBank/DDBJ whole genome shotgun (WGS) entry which is preliminary data.</text>
</comment>
<proteinExistence type="predicted"/>